<evidence type="ECO:0000256" key="6">
    <source>
        <dbReference type="ARBA" id="ARBA00022958"/>
    </source>
</evidence>
<protein>
    <recommendedName>
        <fullName evidence="9">2-oxoisovalerate dehydrogenase subunit alpha</fullName>
        <ecNumber evidence="9">1.2.4.4</ecNumber>
    </recommendedName>
    <alternativeName>
        <fullName evidence="9">Branched-chain alpha-keto acid dehydrogenase E1 component alpha chain</fullName>
    </alternativeName>
</protein>
<dbReference type="SUPFAM" id="SSF52518">
    <property type="entry name" value="Thiamin diphosphate-binding fold (THDP-binding)"/>
    <property type="match status" value="1"/>
</dbReference>
<dbReference type="GO" id="GO:0005759">
    <property type="term" value="C:mitochondrial matrix"/>
    <property type="evidence" value="ECO:0007669"/>
    <property type="project" value="UniProtKB-SubCell"/>
</dbReference>
<evidence type="ECO:0000256" key="8">
    <source>
        <dbReference type="ARBA" id="ARBA00023128"/>
    </source>
</evidence>
<evidence type="ECO:0000256" key="7">
    <source>
        <dbReference type="ARBA" id="ARBA00023002"/>
    </source>
</evidence>
<evidence type="ECO:0000313" key="11">
    <source>
        <dbReference type="EMBL" id="KAF4323171.1"/>
    </source>
</evidence>
<dbReference type="GO" id="GO:0046872">
    <property type="term" value="F:metal ion binding"/>
    <property type="evidence" value="ECO:0007669"/>
    <property type="project" value="UniProtKB-KW"/>
</dbReference>
<keyword evidence="6" id="KW-0630">Potassium</keyword>
<name>A0A8J4SRE2_9STRA</name>
<comment type="subcellular location">
    <subcellularLocation>
        <location evidence="2">Mitochondrion matrix</location>
    </subcellularLocation>
</comment>
<dbReference type="EC" id="1.2.4.4" evidence="9"/>
<sequence>MFSAAMLARRATTATKAHARALSSNLGCFPGTKMPFVPEMVFRDPRDDDLIPCSRILNEEGDIVEGAQDPELGRDICTQIYSNMIRLNTMDNIFYDAQRQGRISFYMTSYGEEAISFGSAAALRLSDMVFAQYREPGVLMWRGFTLQNFADQCFGNKEGHGKGRQMPVHYGSKSLNYQTISSPLATQLPQAAGAAYAFKLAKEDRIAVSYFGEGAASEGDFHAALNFASTKDCPILYFCRNNGFAISTPTVDQFRGDGIASRGSGYGIPIMRVDGNDFLAVYEATRRAREFILQENRPVLIEAMSYRQGHHSTSDDSTQYRAVAEIKHWKETCDPIDRTKRYLIKRGWLTEEQDRHMQDNERTNVLAALQQAEAVGPPDLDTMFEDVYDVKPPHLIVRLSALFFCYAKLTES</sequence>
<evidence type="ECO:0000256" key="5">
    <source>
        <dbReference type="ARBA" id="ARBA00022946"/>
    </source>
</evidence>
<dbReference type="AlphaFoldDB" id="A0A8J4SRE2"/>
<evidence type="ECO:0000256" key="3">
    <source>
        <dbReference type="ARBA" id="ARBA00008646"/>
    </source>
</evidence>
<comment type="cofactor">
    <cofactor evidence="1 9">
        <name>thiamine diphosphate</name>
        <dbReference type="ChEBI" id="CHEBI:58937"/>
    </cofactor>
</comment>
<keyword evidence="7 9" id="KW-0560">Oxidoreductase</keyword>
<dbReference type="InterPro" id="IPR001017">
    <property type="entry name" value="DH_E1"/>
</dbReference>
<keyword evidence="8" id="KW-0496">Mitochondrion</keyword>
<dbReference type="CDD" id="cd02000">
    <property type="entry name" value="TPP_E1_PDC_ADC_BCADC"/>
    <property type="match status" value="1"/>
</dbReference>
<comment type="caution">
    <text evidence="11">The sequence shown here is derived from an EMBL/GenBank/DDBJ whole genome shotgun (WGS) entry which is preliminary data.</text>
</comment>
<reference evidence="11" key="2">
    <citation type="submission" date="2020-02" db="EMBL/GenBank/DDBJ databases">
        <authorList>
            <person name="Studholme D.J."/>
        </authorList>
    </citation>
    <scope>NUCLEOTIDE SEQUENCE</scope>
    <source>
        <strain evidence="11">00238/432</strain>
    </source>
</reference>
<evidence type="ECO:0000313" key="12">
    <source>
        <dbReference type="Proteomes" id="UP000702964"/>
    </source>
</evidence>
<evidence type="ECO:0000256" key="1">
    <source>
        <dbReference type="ARBA" id="ARBA00001964"/>
    </source>
</evidence>
<comment type="similarity">
    <text evidence="3 9">Belongs to the BCKDHA family.</text>
</comment>
<keyword evidence="5" id="KW-0809">Transit peptide</keyword>
<gene>
    <name evidence="11" type="ORF">G195_003872</name>
</gene>
<keyword evidence="9" id="KW-0786">Thiamine pyrophosphate</keyword>
<keyword evidence="4" id="KW-0479">Metal-binding</keyword>
<accession>A0A8J4SRE2</accession>
<evidence type="ECO:0000259" key="10">
    <source>
        <dbReference type="Pfam" id="PF00676"/>
    </source>
</evidence>
<dbReference type="InterPro" id="IPR029061">
    <property type="entry name" value="THDP-binding"/>
</dbReference>
<dbReference type="Proteomes" id="UP000702964">
    <property type="component" value="Unassembled WGS sequence"/>
</dbReference>
<dbReference type="Gene3D" id="3.40.50.970">
    <property type="match status" value="1"/>
</dbReference>
<dbReference type="FunFam" id="3.40.50.970:FF:000015">
    <property type="entry name" value="2-oxoisovalerate dehydrogenase subunit alpha"/>
    <property type="match status" value="1"/>
</dbReference>
<feature type="domain" description="Dehydrogenase E1 component" evidence="10">
    <location>
        <begin position="84"/>
        <end position="378"/>
    </location>
</feature>
<dbReference type="Pfam" id="PF00676">
    <property type="entry name" value="E1_dh"/>
    <property type="match status" value="1"/>
</dbReference>
<evidence type="ECO:0000256" key="2">
    <source>
        <dbReference type="ARBA" id="ARBA00004305"/>
    </source>
</evidence>
<dbReference type="GO" id="GO:0003863">
    <property type="term" value="F:branched-chain 2-oxo acid dehydrogenase activity"/>
    <property type="evidence" value="ECO:0007669"/>
    <property type="project" value="UniProtKB-EC"/>
</dbReference>
<feature type="non-terminal residue" evidence="11">
    <location>
        <position position="1"/>
    </location>
</feature>
<dbReference type="GO" id="GO:0009083">
    <property type="term" value="P:branched-chain amino acid catabolic process"/>
    <property type="evidence" value="ECO:0007669"/>
    <property type="project" value="TreeGrafter"/>
</dbReference>
<dbReference type="InterPro" id="IPR050771">
    <property type="entry name" value="Alpha-ketoacid_DH_E1_comp"/>
</dbReference>
<dbReference type="PANTHER" id="PTHR43380">
    <property type="entry name" value="2-OXOISOVALERATE DEHYDROGENASE SUBUNIT ALPHA, MITOCHONDRIAL"/>
    <property type="match status" value="1"/>
</dbReference>
<evidence type="ECO:0000256" key="4">
    <source>
        <dbReference type="ARBA" id="ARBA00022723"/>
    </source>
</evidence>
<reference evidence="11" key="1">
    <citation type="journal article" date="2015" name="Genom Data">
        <title>Draft genome sequences of Phytophthora kernoviae and Phytophthora ramorum lineage EU2 from Scotland.</title>
        <authorList>
            <person name="Sambles C."/>
            <person name="Schlenzig A."/>
            <person name="O'Neill P."/>
            <person name="Grant M."/>
            <person name="Studholme D.J."/>
        </authorList>
    </citation>
    <scope>NUCLEOTIDE SEQUENCE</scope>
    <source>
        <strain evidence="11">00238/432</strain>
    </source>
</reference>
<comment type="function">
    <text evidence="9">The branched-chain alpha-keto dehydrogenase complex catalyzes the overall conversion of alpha-keto acids to acyl-CoA and CO(2). It contains multiple copies of three enzymatic components: branched-chain alpha-keto acid decarboxylase (E1), lipoamide acyltransferase (E2) and lipoamide dehydrogenase (E3).</text>
</comment>
<proteinExistence type="inferred from homology"/>
<dbReference type="PANTHER" id="PTHR43380:SF1">
    <property type="entry name" value="2-OXOISOVALERATE DEHYDROGENASE SUBUNIT ALPHA, MITOCHONDRIAL"/>
    <property type="match status" value="1"/>
</dbReference>
<comment type="catalytic activity">
    <reaction evidence="9">
        <text>N(6)-[(R)-lipoyl]-L-lysyl-[protein] + 3-methyl-2-oxobutanoate + H(+) = N(6)-[(R)-S(8)-2-methylpropanoyldihydrolipoyl]-L-lysyl-[protein] + CO2</text>
        <dbReference type="Rhea" id="RHEA:13457"/>
        <dbReference type="Rhea" id="RHEA-COMP:10474"/>
        <dbReference type="Rhea" id="RHEA-COMP:10497"/>
        <dbReference type="ChEBI" id="CHEBI:11851"/>
        <dbReference type="ChEBI" id="CHEBI:15378"/>
        <dbReference type="ChEBI" id="CHEBI:16526"/>
        <dbReference type="ChEBI" id="CHEBI:83099"/>
        <dbReference type="ChEBI" id="CHEBI:83142"/>
        <dbReference type="EC" id="1.2.4.4"/>
    </reaction>
</comment>
<organism evidence="11 12">
    <name type="scientific">Phytophthora kernoviae 00238/432</name>
    <dbReference type="NCBI Taxonomy" id="1284355"/>
    <lineage>
        <taxon>Eukaryota</taxon>
        <taxon>Sar</taxon>
        <taxon>Stramenopiles</taxon>
        <taxon>Oomycota</taxon>
        <taxon>Peronosporomycetes</taxon>
        <taxon>Peronosporales</taxon>
        <taxon>Peronosporaceae</taxon>
        <taxon>Phytophthora</taxon>
    </lineage>
</organism>
<dbReference type="EMBL" id="AOFI03000049">
    <property type="protein sequence ID" value="KAF4323171.1"/>
    <property type="molecule type" value="Genomic_DNA"/>
</dbReference>
<evidence type="ECO:0000256" key="9">
    <source>
        <dbReference type="RuleBase" id="RU365014"/>
    </source>
</evidence>